<organism evidence="3 4">
    <name type="scientific">Rhynchophorus ferrugineus</name>
    <name type="common">Red palm weevil</name>
    <name type="synonym">Curculio ferrugineus</name>
    <dbReference type="NCBI Taxonomy" id="354439"/>
    <lineage>
        <taxon>Eukaryota</taxon>
        <taxon>Metazoa</taxon>
        <taxon>Ecdysozoa</taxon>
        <taxon>Arthropoda</taxon>
        <taxon>Hexapoda</taxon>
        <taxon>Insecta</taxon>
        <taxon>Pterygota</taxon>
        <taxon>Neoptera</taxon>
        <taxon>Endopterygota</taxon>
        <taxon>Coleoptera</taxon>
        <taxon>Polyphaga</taxon>
        <taxon>Cucujiformia</taxon>
        <taxon>Curculionidae</taxon>
        <taxon>Dryophthorinae</taxon>
        <taxon>Rhynchophorus</taxon>
    </lineage>
</organism>
<dbReference type="Proteomes" id="UP000625711">
    <property type="component" value="Unassembled WGS sequence"/>
</dbReference>
<dbReference type="AlphaFoldDB" id="A0A834MLR5"/>
<keyword evidence="2" id="KW-0472">Membrane</keyword>
<evidence type="ECO:0000256" key="2">
    <source>
        <dbReference type="SAM" id="Phobius"/>
    </source>
</evidence>
<dbReference type="EMBL" id="JAACXV010000140">
    <property type="protein sequence ID" value="KAF7283064.1"/>
    <property type="molecule type" value="Genomic_DNA"/>
</dbReference>
<gene>
    <name evidence="3" type="ORF">GWI33_001473</name>
</gene>
<keyword evidence="4" id="KW-1185">Reference proteome</keyword>
<sequence length="208" mass="23868">MPEINSSKFELKFFKRKSVSEKKVAKSPETVQKTPKSPVSRVKIAPPYAYVEELVVSSPSERNWRGIFIALLVIAAVLGLIVFSIVLVSPPEECPRTKGTKPNLEDIFLKLPPPATFNGTWISVIIRNIYNALVEPLRVIKRREREGKLMMDINSIKSLNAEMQQDLREIRNGQATYRKERDKIREKNEILNDENNATKMKMREIIFG</sequence>
<reference evidence="3" key="1">
    <citation type="submission" date="2020-08" db="EMBL/GenBank/DDBJ databases">
        <title>Genome sequencing and assembly of the red palm weevil Rhynchophorus ferrugineus.</title>
        <authorList>
            <person name="Dias G.B."/>
            <person name="Bergman C.M."/>
            <person name="Manee M."/>
        </authorList>
    </citation>
    <scope>NUCLEOTIDE SEQUENCE</scope>
    <source>
        <strain evidence="3">AA-2017</strain>
        <tissue evidence="3">Whole larva</tissue>
    </source>
</reference>
<name>A0A834MLR5_RHYFE</name>
<keyword evidence="1" id="KW-0175">Coiled coil</keyword>
<accession>A0A834MLR5</accession>
<feature type="coiled-coil region" evidence="1">
    <location>
        <begin position="156"/>
        <end position="201"/>
    </location>
</feature>
<evidence type="ECO:0000256" key="1">
    <source>
        <dbReference type="SAM" id="Coils"/>
    </source>
</evidence>
<evidence type="ECO:0000313" key="3">
    <source>
        <dbReference type="EMBL" id="KAF7283064.1"/>
    </source>
</evidence>
<protein>
    <submittedName>
        <fullName evidence="3">Uncharacterized protein</fullName>
    </submittedName>
</protein>
<comment type="caution">
    <text evidence="3">The sequence shown here is derived from an EMBL/GenBank/DDBJ whole genome shotgun (WGS) entry which is preliminary data.</text>
</comment>
<keyword evidence="2" id="KW-0812">Transmembrane</keyword>
<evidence type="ECO:0000313" key="4">
    <source>
        <dbReference type="Proteomes" id="UP000625711"/>
    </source>
</evidence>
<proteinExistence type="predicted"/>
<keyword evidence="2" id="KW-1133">Transmembrane helix</keyword>
<feature type="transmembrane region" description="Helical" evidence="2">
    <location>
        <begin position="67"/>
        <end position="88"/>
    </location>
</feature>
<dbReference type="OrthoDB" id="6628750at2759"/>